<dbReference type="Proteomes" id="UP000275846">
    <property type="component" value="Unassembled WGS sequence"/>
</dbReference>
<reference evidence="7 8" key="2">
    <citation type="submission" date="2018-11" db="EMBL/GenBank/DDBJ databases">
        <authorList>
            <consortium name="Pathogen Informatics"/>
        </authorList>
    </citation>
    <scope>NUCLEOTIDE SEQUENCE [LARGE SCALE GENOMIC DNA]</scope>
    <source>
        <strain evidence="7 8">NST_G2</strain>
    </source>
</reference>
<feature type="transmembrane region" description="Helical" evidence="6">
    <location>
        <begin position="125"/>
        <end position="141"/>
    </location>
</feature>
<proteinExistence type="predicted"/>
<evidence type="ECO:0000256" key="3">
    <source>
        <dbReference type="ARBA" id="ARBA00022692"/>
    </source>
</evidence>
<sequence>MLCPGVGDWYQSPPPASVAVVAPVPLSRRDMPALSWRDTTPVKTFKGLSSPSRASFVKLCIHDLNIFRGFSSYTWWLVLTQAISGIFMGFVMKYASNLVRLFIISSAMVVTTLLSVLIFGLVLKLSFVLSALLVCVALVLYHY</sequence>
<dbReference type="EMBL" id="UYSU01043158">
    <property type="protein sequence ID" value="VDM04206.1"/>
    <property type="molecule type" value="Genomic_DNA"/>
</dbReference>
<dbReference type="WBParaSite" id="SSLN_0001849501-mRNA-1">
    <property type="protein sequence ID" value="SSLN_0001849501-mRNA-1"/>
    <property type="gene ID" value="SSLN_0001849501"/>
</dbReference>
<protein>
    <submittedName>
        <fullName evidence="9">Solute carrier family 40 protein</fullName>
    </submittedName>
</protein>
<evidence type="ECO:0000256" key="2">
    <source>
        <dbReference type="ARBA" id="ARBA00022597"/>
    </source>
</evidence>
<dbReference type="PANTHER" id="PTHR10231">
    <property type="entry name" value="NUCLEOTIDE-SUGAR TRANSMEMBRANE TRANSPORTER"/>
    <property type="match status" value="1"/>
</dbReference>
<organism evidence="9">
    <name type="scientific">Schistocephalus solidus</name>
    <name type="common">Tapeworm</name>
    <dbReference type="NCBI Taxonomy" id="70667"/>
    <lineage>
        <taxon>Eukaryota</taxon>
        <taxon>Metazoa</taxon>
        <taxon>Spiralia</taxon>
        <taxon>Lophotrochozoa</taxon>
        <taxon>Platyhelminthes</taxon>
        <taxon>Cestoda</taxon>
        <taxon>Eucestoda</taxon>
        <taxon>Diphyllobothriidea</taxon>
        <taxon>Diphyllobothriidae</taxon>
        <taxon>Schistocephalus</taxon>
    </lineage>
</organism>
<dbReference type="STRING" id="70667.A0A183TMX2"/>
<keyword evidence="2" id="KW-0813">Transport</keyword>
<evidence type="ECO:0000313" key="8">
    <source>
        <dbReference type="Proteomes" id="UP000275846"/>
    </source>
</evidence>
<name>A0A183TMX2_SCHSO</name>
<accession>A0A183TMX2</accession>
<evidence type="ECO:0000256" key="4">
    <source>
        <dbReference type="ARBA" id="ARBA00022989"/>
    </source>
</evidence>
<gene>
    <name evidence="7" type="ORF">SSLN_LOCUS17820</name>
</gene>
<evidence type="ECO:0000313" key="7">
    <source>
        <dbReference type="EMBL" id="VDM04206.1"/>
    </source>
</evidence>
<comment type="subcellular location">
    <subcellularLocation>
        <location evidence="1">Membrane</location>
        <topology evidence="1">Multi-pass membrane protein</topology>
    </subcellularLocation>
</comment>
<dbReference type="InterPro" id="IPR007271">
    <property type="entry name" value="Nuc_sug_transpt"/>
</dbReference>
<dbReference type="OrthoDB" id="419167at2759"/>
<keyword evidence="3 6" id="KW-0812">Transmembrane</keyword>
<keyword evidence="8" id="KW-1185">Reference proteome</keyword>
<dbReference type="GO" id="GO:0000139">
    <property type="term" value="C:Golgi membrane"/>
    <property type="evidence" value="ECO:0007669"/>
    <property type="project" value="InterPro"/>
</dbReference>
<feature type="transmembrane region" description="Helical" evidence="6">
    <location>
        <begin position="98"/>
        <end position="119"/>
    </location>
</feature>
<evidence type="ECO:0000256" key="1">
    <source>
        <dbReference type="ARBA" id="ARBA00004141"/>
    </source>
</evidence>
<evidence type="ECO:0000256" key="6">
    <source>
        <dbReference type="SAM" id="Phobius"/>
    </source>
</evidence>
<feature type="transmembrane region" description="Helical" evidence="6">
    <location>
        <begin position="73"/>
        <end position="91"/>
    </location>
</feature>
<dbReference type="AlphaFoldDB" id="A0A183TMX2"/>
<keyword evidence="4 6" id="KW-1133">Transmembrane helix</keyword>
<dbReference type="GO" id="GO:0015165">
    <property type="term" value="F:pyrimidine nucleotide-sugar transmembrane transporter activity"/>
    <property type="evidence" value="ECO:0007669"/>
    <property type="project" value="InterPro"/>
</dbReference>
<dbReference type="Pfam" id="PF04142">
    <property type="entry name" value="Nuc_sug_transp"/>
    <property type="match status" value="1"/>
</dbReference>
<keyword evidence="2" id="KW-0762">Sugar transport</keyword>
<keyword evidence="5 6" id="KW-0472">Membrane</keyword>
<reference evidence="9" key="1">
    <citation type="submission" date="2016-06" db="UniProtKB">
        <authorList>
            <consortium name="WormBaseParasite"/>
        </authorList>
    </citation>
    <scope>IDENTIFICATION</scope>
</reference>
<evidence type="ECO:0000256" key="5">
    <source>
        <dbReference type="ARBA" id="ARBA00023136"/>
    </source>
</evidence>
<evidence type="ECO:0000313" key="9">
    <source>
        <dbReference type="WBParaSite" id="SSLN_0001849501-mRNA-1"/>
    </source>
</evidence>